<dbReference type="OrthoDB" id="7663716at2759"/>
<feature type="signal peptide" evidence="1">
    <location>
        <begin position="1"/>
        <end position="20"/>
    </location>
</feature>
<dbReference type="EMBL" id="CAJNRD030001121">
    <property type="protein sequence ID" value="CAG5095250.1"/>
    <property type="molecule type" value="Genomic_DNA"/>
</dbReference>
<evidence type="ECO:0000256" key="1">
    <source>
        <dbReference type="SAM" id="SignalP"/>
    </source>
</evidence>
<proteinExistence type="predicted"/>
<evidence type="ECO:0000313" key="2">
    <source>
        <dbReference type="EMBL" id="CAG5095250.1"/>
    </source>
</evidence>
<dbReference type="Proteomes" id="UP000786811">
    <property type="component" value="Unassembled WGS sequence"/>
</dbReference>
<organism evidence="2 3">
    <name type="scientific">Cotesia congregata</name>
    <name type="common">Parasitoid wasp</name>
    <name type="synonym">Apanteles congregatus</name>
    <dbReference type="NCBI Taxonomy" id="51543"/>
    <lineage>
        <taxon>Eukaryota</taxon>
        <taxon>Metazoa</taxon>
        <taxon>Ecdysozoa</taxon>
        <taxon>Arthropoda</taxon>
        <taxon>Hexapoda</taxon>
        <taxon>Insecta</taxon>
        <taxon>Pterygota</taxon>
        <taxon>Neoptera</taxon>
        <taxon>Endopterygota</taxon>
        <taxon>Hymenoptera</taxon>
        <taxon>Apocrita</taxon>
        <taxon>Ichneumonoidea</taxon>
        <taxon>Braconidae</taxon>
        <taxon>Microgastrinae</taxon>
        <taxon>Cotesia</taxon>
    </lineage>
</organism>
<dbReference type="AlphaFoldDB" id="A0A8J2HHA3"/>
<gene>
    <name evidence="2" type="ORF">HICCMSTLAB_LOCUS7615</name>
</gene>
<keyword evidence="3" id="KW-1185">Reference proteome</keyword>
<protein>
    <submittedName>
        <fullName evidence="2">Uncharacterized protein</fullName>
    </submittedName>
</protein>
<comment type="caution">
    <text evidence="2">The sequence shown here is derived from an EMBL/GenBank/DDBJ whole genome shotgun (WGS) entry which is preliminary data.</text>
</comment>
<accession>A0A8J2HHA3</accession>
<keyword evidence="1" id="KW-0732">Signal</keyword>
<name>A0A8J2HHA3_COTCN</name>
<evidence type="ECO:0000313" key="3">
    <source>
        <dbReference type="Proteomes" id="UP000786811"/>
    </source>
</evidence>
<feature type="chain" id="PRO_5035240269" evidence="1">
    <location>
        <begin position="21"/>
        <end position="91"/>
    </location>
</feature>
<reference evidence="2" key="1">
    <citation type="submission" date="2021-04" db="EMBL/GenBank/DDBJ databases">
        <authorList>
            <person name="Chebbi M.A.C M."/>
        </authorList>
    </citation>
    <scope>NUCLEOTIDE SEQUENCE</scope>
</reference>
<sequence>MKHIVTFLIVVAVIVAIAEAKKSKCKGEGRTCDESIECCSKWCYVNSCATWTDGSNPCDSFPCIDKKQTCVIKRRCVTGGCRPLPTCVDKH</sequence>